<dbReference type="InterPro" id="IPR021329">
    <property type="entry name" value="DUF2938"/>
</dbReference>
<accession>A0ABY3YR81</accession>
<dbReference type="Proteomes" id="UP000829476">
    <property type="component" value="Chromosome"/>
</dbReference>
<dbReference type="Pfam" id="PF11158">
    <property type="entry name" value="DUF2938"/>
    <property type="match status" value="1"/>
</dbReference>
<sequence length="161" mass="17504">MNAIVQTILIGIGATLTMDIYALVLKALGIKTLDYRFVGRWIGHLPKGRFFHHKIFDSPPITGELMIGWVAHYLIGITFAFLLVAVHGKKWLAGPSLLPALFIGLITVTAPFLIMQPAFGFGIGGSNLPDPNKARLMSLITHSVFGVGLYISALIISKFTT</sequence>
<evidence type="ECO:0000313" key="3">
    <source>
        <dbReference type="Proteomes" id="UP000829476"/>
    </source>
</evidence>
<keyword evidence="3" id="KW-1185">Reference proteome</keyword>
<feature type="transmembrane region" description="Helical" evidence="1">
    <location>
        <begin position="97"/>
        <end position="116"/>
    </location>
</feature>
<evidence type="ECO:0000313" key="2">
    <source>
        <dbReference type="EMBL" id="UNZ00265.1"/>
    </source>
</evidence>
<keyword evidence="1" id="KW-0472">Membrane</keyword>
<proteinExistence type="predicted"/>
<name>A0ABY3YR81_9FLAO</name>
<evidence type="ECO:0000256" key="1">
    <source>
        <dbReference type="SAM" id="Phobius"/>
    </source>
</evidence>
<reference evidence="2 3" key="1">
    <citation type="journal article" date="2018" name="Int. J. Syst. Evol. Microbiol.">
        <title>Zhouia spongiae sp. nov., isolated from a marine sponge.</title>
        <authorList>
            <person name="Zhuang L."/>
            <person name="Lin B."/>
            <person name="Qin F."/>
            <person name="Luo L."/>
        </authorList>
    </citation>
    <scope>NUCLEOTIDE SEQUENCE [LARGE SCALE GENOMIC DNA]</scope>
    <source>
        <strain evidence="2 3">HN-Y44</strain>
    </source>
</reference>
<feature type="transmembrane region" description="Helical" evidence="1">
    <location>
        <begin position="66"/>
        <end position="85"/>
    </location>
</feature>
<feature type="transmembrane region" description="Helical" evidence="1">
    <location>
        <begin position="7"/>
        <end position="28"/>
    </location>
</feature>
<keyword evidence="1" id="KW-0812">Transmembrane</keyword>
<gene>
    <name evidence="2" type="ORF">MQE36_07975</name>
</gene>
<dbReference type="RefSeq" id="WP_242938632.1">
    <property type="nucleotide sequence ID" value="NZ_CP094326.1"/>
</dbReference>
<organism evidence="2 3">
    <name type="scientific">Zhouia spongiae</name>
    <dbReference type="NCBI Taxonomy" id="2202721"/>
    <lineage>
        <taxon>Bacteria</taxon>
        <taxon>Pseudomonadati</taxon>
        <taxon>Bacteroidota</taxon>
        <taxon>Flavobacteriia</taxon>
        <taxon>Flavobacteriales</taxon>
        <taxon>Flavobacteriaceae</taxon>
        <taxon>Zhouia</taxon>
    </lineage>
</organism>
<keyword evidence="1" id="KW-1133">Transmembrane helix</keyword>
<dbReference type="EMBL" id="CP094326">
    <property type="protein sequence ID" value="UNZ00265.1"/>
    <property type="molecule type" value="Genomic_DNA"/>
</dbReference>
<protein>
    <submittedName>
        <fullName evidence="2">DUF2938 domain-containing protein</fullName>
    </submittedName>
</protein>
<feature type="transmembrane region" description="Helical" evidence="1">
    <location>
        <begin position="136"/>
        <end position="156"/>
    </location>
</feature>